<dbReference type="Proteomes" id="UP000789525">
    <property type="component" value="Unassembled WGS sequence"/>
</dbReference>
<feature type="non-terminal residue" evidence="1">
    <location>
        <position position="1"/>
    </location>
</feature>
<gene>
    <name evidence="1" type="ORF">ACOLOM_LOCUS6945</name>
</gene>
<dbReference type="EMBL" id="CAJVPT010015002">
    <property type="protein sequence ID" value="CAG8608820.1"/>
    <property type="molecule type" value="Genomic_DNA"/>
</dbReference>
<proteinExistence type="predicted"/>
<reference evidence="1" key="1">
    <citation type="submission" date="2021-06" db="EMBL/GenBank/DDBJ databases">
        <authorList>
            <person name="Kallberg Y."/>
            <person name="Tangrot J."/>
            <person name="Rosling A."/>
        </authorList>
    </citation>
    <scope>NUCLEOTIDE SEQUENCE</scope>
    <source>
        <strain evidence="1">CL356</strain>
    </source>
</reference>
<keyword evidence="2" id="KW-1185">Reference proteome</keyword>
<comment type="caution">
    <text evidence="1">The sequence shown here is derived from an EMBL/GenBank/DDBJ whole genome shotgun (WGS) entry which is preliminary data.</text>
</comment>
<name>A0ACA9MR69_9GLOM</name>
<protein>
    <submittedName>
        <fullName evidence="1">3929_t:CDS:1</fullName>
    </submittedName>
</protein>
<evidence type="ECO:0000313" key="1">
    <source>
        <dbReference type="EMBL" id="CAG8608820.1"/>
    </source>
</evidence>
<accession>A0ACA9MR69</accession>
<organism evidence="1 2">
    <name type="scientific">Acaulospora colombiana</name>
    <dbReference type="NCBI Taxonomy" id="27376"/>
    <lineage>
        <taxon>Eukaryota</taxon>
        <taxon>Fungi</taxon>
        <taxon>Fungi incertae sedis</taxon>
        <taxon>Mucoromycota</taxon>
        <taxon>Glomeromycotina</taxon>
        <taxon>Glomeromycetes</taxon>
        <taxon>Diversisporales</taxon>
        <taxon>Acaulosporaceae</taxon>
        <taxon>Acaulospora</taxon>
    </lineage>
</organism>
<evidence type="ECO:0000313" key="2">
    <source>
        <dbReference type="Proteomes" id="UP000789525"/>
    </source>
</evidence>
<sequence length="188" mass="21883">LVHSFILDPADTFVKNAFTEEEMHDIVEKKSGRDPLEIDDEILEYINTFSMKDFTYDHIRTTVNELTLCRLRLLEMQLNPLTLDMPEAWYRINVWRTIDIAFSDIPYTYVIDAFASELNNVSASDISDDISNLDICNESSSQYLESPICTKTADQRHYHGKSLDDKEMNDFHDSLYKKRLGKEIVQSI</sequence>